<sequence length="97" mass="10910">MWKNSIEQRTINARYSDLSMHVCLSKTPKSVPSPVLEHMTKLTVDFKEPLSCGEVLSTRWSVAYCPGDQQPPCSTLKLEVNFCFTRSGNGNLKRSCV</sequence>
<protein>
    <submittedName>
        <fullName evidence="1">Uncharacterized protein</fullName>
    </submittedName>
</protein>
<evidence type="ECO:0000313" key="1">
    <source>
        <dbReference type="EMBL" id="GFO03707.1"/>
    </source>
</evidence>
<dbReference type="EMBL" id="BLXT01003729">
    <property type="protein sequence ID" value="GFO03707.1"/>
    <property type="molecule type" value="Genomic_DNA"/>
</dbReference>
<organism evidence="1 2">
    <name type="scientific">Plakobranchus ocellatus</name>
    <dbReference type="NCBI Taxonomy" id="259542"/>
    <lineage>
        <taxon>Eukaryota</taxon>
        <taxon>Metazoa</taxon>
        <taxon>Spiralia</taxon>
        <taxon>Lophotrochozoa</taxon>
        <taxon>Mollusca</taxon>
        <taxon>Gastropoda</taxon>
        <taxon>Heterobranchia</taxon>
        <taxon>Euthyneura</taxon>
        <taxon>Panpulmonata</taxon>
        <taxon>Sacoglossa</taxon>
        <taxon>Placobranchoidea</taxon>
        <taxon>Plakobranchidae</taxon>
        <taxon>Plakobranchus</taxon>
    </lineage>
</organism>
<accession>A0AAV4A9T2</accession>
<proteinExistence type="predicted"/>
<comment type="caution">
    <text evidence="1">The sequence shown here is derived from an EMBL/GenBank/DDBJ whole genome shotgun (WGS) entry which is preliminary data.</text>
</comment>
<name>A0AAV4A9T2_9GAST</name>
<keyword evidence="2" id="KW-1185">Reference proteome</keyword>
<evidence type="ECO:0000313" key="2">
    <source>
        <dbReference type="Proteomes" id="UP000735302"/>
    </source>
</evidence>
<dbReference type="AlphaFoldDB" id="A0AAV4A9T2"/>
<gene>
    <name evidence="1" type="ORF">PoB_003021200</name>
</gene>
<dbReference type="Proteomes" id="UP000735302">
    <property type="component" value="Unassembled WGS sequence"/>
</dbReference>
<reference evidence="1 2" key="1">
    <citation type="journal article" date="2021" name="Elife">
        <title>Chloroplast acquisition without the gene transfer in kleptoplastic sea slugs, Plakobranchus ocellatus.</title>
        <authorList>
            <person name="Maeda T."/>
            <person name="Takahashi S."/>
            <person name="Yoshida T."/>
            <person name="Shimamura S."/>
            <person name="Takaki Y."/>
            <person name="Nagai Y."/>
            <person name="Toyoda A."/>
            <person name="Suzuki Y."/>
            <person name="Arimoto A."/>
            <person name="Ishii H."/>
            <person name="Satoh N."/>
            <person name="Nishiyama T."/>
            <person name="Hasebe M."/>
            <person name="Maruyama T."/>
            <person name="Minagawa J."/>
            <person name="Obokata J."/>
            <person name="Shigenobu S."/>
        </authorList>
    </citation>
    <scope>NUCLEOTIDE SEQUENCE [LARGE SCALE GENOMIC DNA]</scope>
</reference>